<gene>
    <name evidence="7" type="primary">Necator_chrIV.g16841</name>
    <name evidence="7" type="ORF">RB195_003543</name>
</gene>
<evidence type="ECO:0000256" key="3">
    <source>
        <dbReference type="ARBA" id="ARBA00022833"/>
    </source>
</evidence>
<feature type="domain" description="RING-type" evidence="6">
    <location>
        <begin position="47"/>
        <end position="85"/>
    </location>
</feature>
<sequence>MQEVPCIHRSVSTIVKRSSFSTVENNPKDEVSRSLRRLSSLPADFCCSICMNIFSKPSMLSCGHSFCSKCIQYWLSENFSCPTCRTDTHTPIRNIALEQVVEEFKISQGCRMIRCSRPTNIRNENGHASLFRRQMLRASRRRARFSVTGPEIIVDGPGSSLEALPTTSRENSYRSLSSLPQVDNSASRDDRMDPTVAIRRRSSRNSHDSWSGRMGQLYSVHDSENHDTASTTGFKRTSFLRRSICAIRKSVRRRPQKRDIASRSLTAMDNPGFVEDEPEPSITVEPTVTAVPIEEVAKTKKSKWKRLFPFRIKKVHPSREHGRNEVSSYGPLCVYSGFGRTFERINSGEEIAIAVFGRRGVGKTSFLDNATLSCEGRHGIAPMGLTERMRLGGKQNHNEYRFAHMTSVTVQARHQRFVIDLIDAEFEDDHSIAHTSYMRAADAAILLYSTTDSASLLMAMSIHRQLVAVSEQRKPCVLFANVIEDAAQRYVTREMGERTARNIRAMYIEANLLAQDGGVFAAVEHLCRAVVSNRKNSDGNHICTVM</sequence>
<organism evidence="7 8">
    <name type="scientific">Necator americanus</name>
    <name type="common">Human hookworm</name>
    <dbReference type="NCBI Taxonomy" id="51031"/>
    <lineage>
        <taxon>Eukaryota</taxon>
        <taxon>Metazoa</taxon>
        <taxon>Ecdysozoa</taxon>
        <taxon>Nematoda</taxon>
        <taxon>Chromadorea</taxon>
        <taxon>Rhabditida</taxon>
        <taxon>Rhabditina</taxon>
        <taxon>Rhabditomorpha</taxon>
        <taxon>Strongyloidea</taxon>
        <taxon>Ancylostomatidae</taxon>
        <taxon>Bunostominae</taxon>
        <taxon>Necator</taxon>
    </lineage>
</organism>
<feature type="region of interest" description="Disordered" evidence="5">
    <location>
        <begin position="156"/>
        <end position="211"/>
    </location>
</feature>
<dbReference type="Proteomes" id="UP001303046">
    <property type="component" value="Unassembled WGS sequence"/>
</dbReference>
<evidence type="ECO:0000259" key="6">
    <source>
        <dbReference type="PROSITE" id="PS50089"/>
    </source>
</evidence>
<dbReference type="Pfam" id="PF00071">
    <property type="entry name" value="Ras"/>
    <property type="match status" value="1"/>
</dbReference>
<dbReference type="InterPro" id="IPR001841">
    <property type="entry name" value="Znf_RING"/>
</dbReference>
<dbReference type="PANTHER" id="PTHR23327:SF51">
    <property type="entry name" value="TRANSCRIPTIONAL REGULATOR OF YEAST FORM ADHERENCE 3"/>
    <property type="match status" value="1"/>
</dbReference>
<evidence type="ECO:0000313" key="7">
    <source>
        <dbReference type="EMBL" id="KAK6752187.1"/>
    </source>
</evidence>
<dbReference type="InterPro" id="IPR027370">
    <property type="entry name" value="Znf-RING_euk"/>
</dbReference>
<name>A0ABR1DP25_NECAM</name>
<reference evidence="7 8" key="1">
    <citation type="submission" date="2023-08" db="EMBL/GenBank/DDBJ databases">
        <title>A Necator americanus chromosomal reference genome.</title>
        <authorList>
            <person name="Ilik V."/>
            <person name="Petrzelkova K.J."/>
            <person name="Pardy F."/>
            <person name="Fuh T."/>
            <person name="Niatou-Singa F.S."/>
            <person name="Gouil Q."/>
            <person name="Baker L."/>
            <person name="Ritchie M.E."/>
            <person name="Jex A.R."/>
            <person name="Gazzola D."/>
            <person name="Li H."/>
            <person name="Toshio Fujiwara R."/>
            <person name="Zhan B."/>
            <person name="Aroian R.V."/>
            <person name="Pafco B."/>
            <person name="Schwarz E.M."/>
        </authorList>
    </citation>
    <scope>NUCLEOTIDE SEQUENCE [LARGE SCALE GENOMIC DNA]</scope>
    <source>
        <strain evidence="7 8">Aroian</strain>
        <tissue evidence="7">Whole animal</tissue>
    </source>
</reference>
<dbReference type="SUPFAM" id="SSF52540">
    <property type="entry name" value="P-loop containing nucleoside triphosphate hydrolases"/>
    <property type="match status" value="1"/>
</dbReference>
<dbReference type="PROSITE" id="PS51421">
    <property type="entry name" value="RAS"/>
    <property type="match status" value="1"/>
</dbReference>
<dbReference type="InterPro" id="IPR017907">
    <property type="entry name" value="Znf_RING_CS"/>
</dbReference>
<dbReference type="SUPFAM" id="SSF57850">
    <property type="entry name" value="RING/U-box"/>
    <property type="match status" value="1"/>
</dbReference>
<keyword evidence="1" id="KW-0479">Metal-binding</keyword>
<evidence type="ECO:0000313" key="8">
    <source>
        <dbReference type="Proteomes" id="UP001303046"/>
    </source>
</evidence>
<dbReference type="Pfam" id="PF13445">
    <property type="entry name" value="zf-RING_UBOX"/>
    <property type="match status" value="1"/>
</dbReference>
<dbReference type="Gene3D" id="3.30.40.10">
    <property type="entry name" value="Zinc/RING finger domain, C3HC4 (zinc finger)"/>
    <property type="match status" value="1"/>
</dbReference>
<dbReference type="Gene3D" id="3.40.50.300">
    <property type="entry name" value="P-loop containing nucleotide triphosphate hydrolases"/>
    <property type="match status" value="1"/>
</dbReference>
<dbReference type="SMART" id="SM00173">
    <property type="entry name" value="RAS"/>
    <property type="match status" value="1"/>
</dbReference>
<keyword evidence="2 4" id="KW-0863">Zinc-finger</keyword>
<dbReference type="SMART" id="SM00184">
    <property type="entry name" value="RING"/>
    <property type="match status" value="1"/>
</dbReference>
<keyword evidence="8" id="KW-1185">Reference proteome</keyword>
<feature type="compositionally biased region" description="Polar residues" evidence="5">
    <location>
        <begin position="165"/>
        <end position="185"/>
    </location>
</feature>
<accession>A0ABR1DP25</accession>
<evidence type="ECO:0000256" key="4">
    <source>
        <dbReference type="PROSITE-ProRule" id="PRU00175"/>
    </source>
</evidence>
<protein>
    <recommendedName>
        <fullName evidence="6">RING-type domain-containing protein</fullName>
    </recommendedName>
</protein>
<dbReference type="PROSITE" id="PS50089">
    <property type="entry name" value="ZF_RING_2"/>
    <property type="match status" value="1"/>
</dbReference>
<proteinExistence type="predicted"/>
<dbReference type="InterPro" id="IPR027417">
    <property type="entry name" value="P-loop_NTPase"/>
</dbReference>
<evidence type="ECO:0000256" key="1">
    <source>
        <dbReference type="ARBA" id="ARBA00022723"/>
    </source>
</evidence>
<dbReference type="EMBL" id="JAVFWL010000004">
    <property type="protein sequence ID" value="KAK6752187.1"/>
    <property type="molecule type" value="Genomic_DNA"/>
</dbReference>
<evidence type="ECO:0000256" key="2">
    <source>
        <dbReference type="ARBA" id="ARBA00022771"/>
    </source>
</evidence>
<dbReference type="PANTHER" id="PTHR23327">
    <property type="entry name" value="RING FINGER PROTEIN 127"/>
    <property type="match status" value="1"/>
</dbReference>
<keyword evidence="3" id="KW-0862">Zinc</keyword>
<dbReference type="PROSITE" id="PS00518">
    <property type="entry name" value="ZF_RING_1"/>
    <property type="match status" value="1"/>
</dbReference>
<dbReference type="PROSITE" id="PS51419">
    <property type="entry name" value="RAB"/>
    <property type="match status" value="1"/>
</dbReference>
<comment type="caution">
    <text evidence="7">The sequence shown here is derived from an EMBL/GenBank/DDBJ whole genome shotgun (WGS) entry which is preliminary data.</text>
</comment>
<dbReference type="InterPro" id="IPR013083">
    <property type="entry name" value="Znf_RING/FYVE/PHD"/>
</dbReference>
<dbReference type="InterPro" id="IPR001806">
    <property type="entry name" value="Small_GTPase"/>
</dbReference>
<evidence type="ECO:0000256" key="5">
    <source>
        <dbReference type="SAM" id="MobiDB-lite"/>
    </source>
</evidence>